<accession>A0A1H7WJR8</accession>
<organism evidence="5 6">
    <name type="scientific">Mesobacillus persicus</name>
    <dbReference type="NCBI Taxonomy" id="930146"/>
    <lineage>
        <taxon>Bacteria</taxon>
        <taxon>Bacillati</taxon>
        <taxon>Bacillota</taxon>
        <taxon>Bacilli</taxon>
        <taxon>Bacillales</taxon>
        <taxon>Bacillaceae</taxon>
        <taxon>Mesobacillus</taxon>
    </lineage>
</organism>
<evidence type="ECO:0000256" key="1">
    <source>
        <dbReference type="ARBA" id="ARBA00022679"/>
    </source>
</evidence>
<keyword evidence="6" id="KW-1185">Reference proteome</keyword>
<dbReference type="SUPFAM" id="SSF53901">
    <property type="entry name" value="Thiolase-like"/>
    <property type="match status" value="2"/>
</dbReference>
<evidence type="ECO:0000259" key="3">
    <source>
        <dbReference type="Pfam" id="PF08541"/>
    </source>
</evidence>
<name>A0A1H7WJR8_9BACI</name>
<dbReference type="GO" id="GO:0004315">
    <property type="term" value="F:3-oxoacyl-[acyl-carrier-protein] synthase activity"/>
    <property type="evidence" value="ECO:0007669"/>
    <property type="project" value="InterPro"/>
</dbReference>
<dbReference type="Gene3D" id="3.40.47.10">
    <property type="match status" value="1"/>
</dbReference>
<dbReference type="NCBIfam" id="NF005308">
    <property type="entry name" value="PRK06840.1"/>
    <property type="match status" value="1"/>
</dbReference>
<keyword evidence="2" id="KW-0012">Acyltransferase</keyword>
<keyword evidence="1" id="KW-0808">Transferase</keyword>
<dbReference type="InterPro" id="IPR013751">
    <property type="entry name" value="ACP_syn_III_N"/>
</dbReference>
<feature type="domain" description="Beta-ketoacyl-[acyl-carrier-protein] synthase III C-terminal" evidence="3">
    <location>
        <begin position="244"/>
        <end position="332"/>
    </location>
</feature>
<dbReference type="CDD" id="cd00827">
    <property type="entry name" value="init_cond_enzymes"/>
    <property type="match status" value="1"/>
</dbReference>
<dbReference type="Pfam" id="PF08545">
    <property type="entry name" value="ACP_syn_III"/>
    <property type="match status" value="1"/>
</dbReference>
<proteinExistence type="predicted"/>
<gene>
    <name evidence="5" type="ORF">SAMN05192533_101466</name>
</gene>
<dbReference type="PANTHER" id="PTHR34069">
    <property type="entry name" value="3-OXOACYL-[ACYL-CARRIER-PROTEIN] SYNTHASE 3"/>
    <property type="match status" value="1"/>
</dbReference>
<dbReference type="InterPro" id="IPR013747">
    <property type="entry name" value="ACP_syn_III_C"/>
</dbReference>
<evidence type="ECO:0000313" key="6">
    <source>
        <dbReference type="Proteomes" id="UP000198553"/>
    </source>
</evidence>
<dbReference type="AlphaFoldDB" id="A0A1H7WJR8"/>
<reference evidence="6" key="1">
    <citation type="submission" date="2016-10" db="EMBL/GenBank/DDBJ databases">
        <authorList>
            <person name="Varghese N."/>
            <person name="Submissions S."/>
        </authorList>
    </citation>
    <scope>NUCLEOTIDE SEQUENCE [LARGE SCALE GENOMIC DNA]</scope>
    <source>
        <strain evidence="6">B48,IBRC-M 10115,DSM 25386,CECT 8001</strain>
    </source>
</reference>
<dbReference type="EMBL" id="FOBW01000001">
    <property type="protein sequence ID" value="SEM21882.1"/>
    <property type="molecule type" value="Genomic_DNA"/>
</dbReference>
<protein>
    <submittedName>
        <fullName evidence="5">3-oxoacyl-[acyl-carrier-protein] synthase-3</fullName>
    </submittedName>
</protein>
<dbReference type="STRING" id="930146.SAMN05192533_101466"/>
<evidence type="ECO:0000313" key="5">
    <source>
        <dbReference type="EMBL" id="SEM21882.1"/>
    </source>
</evidence>
<sequence length="342" mass="37788">MVEVGILSIATYIPSQFISGQEIAERAGIPPEIVEEKMGIKRKPVPGKEDHTCEMGIRAAKKAIEKAGIDPLEIDLVLYIGEEYKEYPLWTAGIKLQEEVGARNAWAFDVAQRCGTTIMALKVAKNMMMADPSVNTVLLAGGYRNGDFIDYKNKRTRFMYNLSAGGGAILLQKGLNRNVIMETEIITDGSFSEDVVVVAGGTKNPISKDNLHLYQLDVLDPQGMKERLEQKSMANFLKVIRESLRKSGYSEKEIGYVAMLHMKKSAHQYVLKELGLSEKDSIYLEDYGHIGQMDQILSLELAEEAGKLQDGTMVVLVSAGIGYAWGATTIQWGKGTENGRQT</sequence>
<dbReference type="GO" id="GO:0006633">
    <property type="term" value="P:fatty acid biosynthetic process"/>
    <property type="evidence" value="ECO:0007669"/>
    <property type="project" value="InterPro"/>
</dbReference>
<evidence type="ECO:0000256" key="2">
    <source>
        <dbReference type="ARBA" id="ARBA00023315"/>
    </source>
</evidence>
<feature type="domain" description="Beta-ketoacyl-[acyl-carrier-protein] synthase III N-terminal" evidence="4">
    <location>
        <begin position="108"/>
        <end position="189"/>
    </location>
</feature>
<dbReference type="InterPro" id="IPR016039">
    <property type="entry name" value="Thiolase-like"/>
</dbReference>
<evidence type="ECO:0000259" key="4">
    <source>
        <dbReference type="Pfam" id="PF08545"/>
    </source>
</evidence>
<dbReference type="PANTHER" id="PTHR34069:SF3">
    <property type="entry name" value="ACYL-COA:ACYL-COA ALKYLTRANSFERASE"/>
    <property type="match status" value="1"/>
</dbReference>
<dbReference type="GO" id="GO:0044550">
    <property type="term" value="P:secondary metabolite biosynthetic process"/>
    <property type="evidence" value="ECO:0007669"/>
    <property type="project" value="TreeGrafter"/>
</dbReference>
<dbReference type="Proteomes" id="UP000198553">
    <property type="component" value="Unassembled WGS sequence"/>
</dbReference>
<dbReference type="Pfam" id="PF08541">
    <property type="entry name" value="ACP_syn_III_C"/>
    <property type="match status" value="1"/>
</dbReference>
<dbReference type="RefSeq" id="WP_170843769.1">
    <property type="nucleotide sequence ID" value="NZ_FOBW01000001.1"/>
</dbReference>